<dbReference type="InterPro" id="IPR004853">
    <property type="entry name" value="Sugar_P_trans_dom"/>
</dbReference>
<evidence type="ECO:0000256" key="4">
    <source>
        <dbReference type="ARBA" id="ARBA00023136"/>
    </source>
</evidence>
<evidence type="ECO:0000256" key="2">
    <source>
        <dbReference type="ARBA" id="ARBA00022692"/>
    </source>
</evidence>
<keyword evidence="3 6" id="KW-1133">Transmembrane helix</keyword>
<protein>
    <submittedName>
        <fullName evidence="8">DP-fucose transporter</fullName>
    </submittedName>
</protein>
<feature type="transmembrane region" description="Helical" evidence="6">
    <location>
        <begin position="399"/>
        <end position="416"/>
    </location>
</feature>
<keyword evidence="2 6" id="KW-0812">Transmembrane</keyword>
<sequence length="436" mass="48851">MTRFSYSPLSPLDGNDVQSEVSEDSGFCHAGENVKSRNEDNLDTLTPSSNAHLVSENGWSFYNNTWDVQSWIFRQLKINPPFFRSLRNLDIPISDLSSLENSHDQSYHNEIPNRFRITDSLVKFPKRIPCCCPSRTTGASFFLQSINKYLFDTLKFRFSVLVTFIHFFLMSLFLKMGFTWFPCFPDVVSVTLNDYLLFILPAGDIACTNKSYQFLPLSAITVIKSSIVVYTYLFSVCFGLEKFRWILFFVLAFTMTSISFAVPGLGTISTVGICIVMLSVIMAALRWVIIHFLLQKRKIAALQLMLLTQPLGSIFLVIVAMLVDYEFFSGSSLEDSDSSSKAAVSYLVVTSVIFAFCLVLAEYQFVGVTSSLTLCVAGIGKESLTILLSIVGFREALTLRNGLAIGFSLVGVLLYSRLRLRFPTLDGNKPPPVLPN</sequence>
<feature type="transmembrane region" description="Helical" evidence="6">
    <location>
        <begin position="301"/>
        <end position="323"/>
    </location>
</feature>
<organism evidence="8 9">
    <name type="scientific">Cardiosporidium cionae</name>
    <dbReference type="NCBI Taxonomy" id="476202"/>
    <lineage>
        <taxon>Eukaryota</taxon>
        <taxon>Sar</taxon>
        <taxon>Alveolata</taxon>
        <taxon>Apicomplexa</taxon>
        <taxon>Aconoidasida</taxon>
        <taxon>Nephromycida</taxon>
        <taxon>Cardiosporidium</taxon>
    </lineage>
</organism>
<dbReference type="EMBL" id="JADAQX010000426">
    <property type="protein sequence ID" value="KAF8820295.1"/>
    <property type="molecule type" value="Genomic_DNA"/>
</dbReference>
<feature type="transmembrane region" description="Helical" evidence="6">
    <location>
        <begin position="158"/>
        <end position="181"/>
    </location>
</feature>
<feature type="transmembrane region" description="Helical" evidence="6">
    <location>
        <begin position="268"/>
        <end position="289"/>
    </location>
</feature>
<feature type="region of interest" description="Disordered" evidence="5">
    <location>
        <begin position="1"/>
        <end position="42"/>
    </location>
</feature>
<keyword evidence="4 6" id="KW-0472">Membrane</keyword>
<evidence type="ECO:0000313" key="9">
    <source>
        <dbReference type="Proteomes" id="UP000823046"/>
    </source>
</evidence>
<accession>A0ABQ7J8H8</accession>
<dbReference type="InterPro" id="IPR050186">
    <property type="entry name" value="TPT_transporter"/>
</dbReference>
<feature type="transmembrane region" description="Helical" evidence="6">
    <location>
        <begin position="214"/>
        <end position="233"/>
    </location>
</feature>
<dbReference type="Pfam" id="PF03151">
    <property type="entry name" value="TPT"/>
    <property type="match status" value="1"/>
</dbReference>
<proteinExistence type="predicted"/>
<gene>
    <name evidence="8" type="ORF">IE077_003326</name>
</gene>
<dbReference type="Proteomes" id="UP000823046">
    <property type="component" value="Unassembled WGS sequence"/>
</dbReference>
<evidence type="ECO:0000313" key="8">
    <source>
        <dbReference type="EMBL" id="KAF8820295.1"/>
    </source>
</evidence>
<feature type="transmembrane region" description="Helical" evidence="6">
    <location>
        <begin position="343"/>
        <end position="361"/>
    </location>
</feature>
<feature type="transmembrane region" description="Helical" evidence="6">
    <location>
        <begin position="373"/>
        <end position="393"/>
    </location>
</feature>
<evidence type="ECO:0000256" key="6">
    <source>
        <dbReference type="SAM" id="Phobius"/>
    </source>
</evidence>
<comment type="subcellular location">
    <subcellularLocation>
        <location evidence="1">Membrane</location>
        <topology evidence="1">Multi-pass membrane protein</topology>
    </subcellularLocation>
</comment>
<evidence type="ECO:0000259" key="7">
    <source>
        <dbReference type="Pfam" id="PF03151"/>
    </source>
</evidence>
<feature type="domain" description="Sugar phosphate transporter" evidence="7">
    <location>
        <begin position="141"/>
        <end position="416"/>
    </location>
</feature>
<comment type="caution">
    <text evidence="8">The sequence shown here is derived from an EMBL/GenBank/DDBJ whole genome shotgun (WGS) entry which is preliminary data.</text>
</comment>
<evidence type="ECO:0000256" key="5">
    <source>
        <dbReference type="SAM" id="MobiDB-lite"/>
    </source>
</evidence>
<name>A0ABQ7J8H8_9APIC</name>
<keyword evidence="9" id="KW-1185">Reference proteome</keyword>
<feature type="transmembrane region" description="Helical" evidence="6">
    <location>
        <begin position="245"/>
        <end position="262"/>
    </location>
</feature>
<reference evidence="8 9" key="1">
    <citation type="journal article" date="2020" name="bioRxiv">
        <title>Metabolic contributions of an alphaproteobacterial endosymbiont in the apicomplexan Cardiosporidium cionae.</title>
        <authorList>
            <person name="Hunter E.S."/>
            <person name="Paight C.J."/>
            <person name="Lane C.E."/>
        </authorList>
    </citation>
    <scope>NUCLEOTIDE SEQUENCE [LARGE SCALE GENOMIC DNA]</scope>
    <source>
        <strain evidence="8">ESH_2018</strain>
    </source>
</reference>
<evidence type="ECO:0000256" key="3">
    <source>
        <dbReference type="ARBA" id="ARBA00022989"/>
    </source>
</evidence>
<evidence type="ECO:0000256" key="1">
    <source>
        <dbReference type="ARBA" id="ARBA00004141"/>
    </source>
</evidence>
<dbReference type="PANTHER" id="PTHR11132">
    <property type="entry name" value="SOLUTE CARRIER FAMILY 35"/>
    <property type="match status" value="1"/>
</dbReference>